<dbReference type="STRING" id="53501.SAMN04488043_101262"/>
<organism evidence="2 3">
    <name type="scientific">Thalassovita gelatinovora</name>
    <name type="common">Thalassobius gelatinovorus</name>
    <dbReference type="NCBI Taxonomy" id="53501"/>
    <lineage>
        <taxon>Bacteria</taxon>
        <taxon>Pseudomonadati</taxon>
        <taxon>Pseudomonadota</taxon>
        <taxon>Alphaproteobacteria</taxon>
        <taxon>Rhodobacterales</taxon>
        <taxon>Roseobacteraceae</taxon>
        <taxon>Thalassovita</taxon>
    </lineage>
</organism>
<reference evidence="2 3" key="1">
    <citation type="submission" date="2015-09" db="EMBL/GenBank/DDBJ databases">
        <authorList>
            <consortium name="Swine Surveillance"/>
        </authorList>
    </citation>
    <scope>NUCLEOTIDE SEQUENCE [LARGE SCALE GENOMIC DNA]</scope>
    <source>
        <strain evidence="2 3">CECT 4357</strain>
    </source>
</reference>
<gene>
    <name evidence="2" type="ORF">TG4357_02997</name>
</gene>
<dbReference type="AlphaFoldDB" id="A0A0P1G3R6"/>
<keyword evidence="3" id="KW-1185">Reference proteome</keyword>
<evidence type="ECO:0008006" key="4">
    <source>
        <dbReference type="Google" id="ProtNLM"/>
    </source>
</evidence>
<accession>A0A0P1G3R6</accession>
<dbReference type="RefSeq" id="WP_058263696.1">
    <property type="nucleotide sequence ID" value="NZ_CP051181.1"/>
</dbReference>
<name>A0A0P1G3R6_THAGE</name>
<proteinExistence type="predicted"/>
<sequence>MNLNLFRLAPMAMVALITLPVPVMAENAAVFAPIELAQSNAPQGDRQGGRPPREAFVACESKSKNDRCEIVLKDGATLNGTCRQPPAGRDDAMLCVPAGAAPKG</sequence>
<evidence type="ECO:0000256" key="1">
    <source>
        <dbReference type="SAM" id="SignalP"/>
    </source>
</evidence>
<feature type="chain" id="PRO_5006063049" description="Integral membrane protein" evidence="1">
    <location>
        <begin position="26"/>
        <end position="104"/>
    </location>
</feature>
<dbReference type="OrthoDB" id="7726474at2"/>
<feature type="signal peptide" evidence="1">
    <location>
        <begin position="1"/>
        <end position="25"/>
    </location>
</feature>
<evidence type="ECO:0000313" key="3">
    <source>
        <dbReference type="Proteomes" id="UP000051587"/>
    </source>
</evidence>
<evidence type="ECO:0000313" key="2">
    <source>
        <dbReference type="EMBL" id="CUH67420.1"/>
    </source>
</evidence>
<protein>
    <recommendedName>
        <fullName evidence="4">Integral membrane protein</fullName>
    </recommendedName>
</protein>
<keyword evidence="1" id="KW-0732">Signal</keyword>
<dbReference type="Proteomes" id="UP000051587">
    <property type="component" value="Unassembled WGS sequence"/>
</dbReference>
<dbReference type="EMBL" id="CYSA01000026">
    <property type="protein sequence ID" value="CUH67420.1"/>
    <property type="molecule type" value="Genomic_DNA"/>
</dbReference>